<evidence type="ECO:0000256" key="6">
    <source>
        <dbReference type="SAM" id="Phobius"/>
    </source>
</evidence>
<feature type="region of interest" description="Disordered" evidence="5">
    <location>
        <begin position="426"/>
        <end position="519"/>
    </location>
</feature>
<dbReference type="GO" id="GO:0016020">
    <property type="term" value="C:membrane"/>
    <property type="evidence" value="ECO:0007669"/>
    <property type="project" value="UniProtKB-SubCell"/>
</dbReference>
<dbReference type="Proteomes" id="UP001149163">
    <property type="component" value="Unassembled WGS sequence"/>
</dbReference>
<keyword evidence="3 6" id="KW-1133">Transmembrane helix</keyword>
<keyword evidence="8" id="KW-1185">Reference proteome</keyword>
<feature type="compositionally biased region" description="Pro residues" evidence="5">
    <location>
        <begin position="500"/>
        <end position="513"/>
    </location>
</feature>
<dbReference type="AlphaFoldDB" id="A0A9W9IIF8"/>
<dbReference type="GeneID" id="81424200"/>
<evidence type="ECO:0000256" key="1">
    <source>
        <dbReference type="ARBA" id="ARBA00004141"/>
    </source>
</evidence>
<dbReference type="RefSeq" id="XP_056548630.1">
    <property type="nucleotide sequence ID" value="XM_056685024.1"/>
</dbReference>
<sequence>MVWTVCNSTEEHQKIVEDDLWDGGITFHELSLIVGGVCAVLACAVSIFLIMGHAMHYSKPIEQRQLFPHASIIRILFMVPVYSVVAWLSILFYNDSVYFEVIGNSYEAFCIAAFFSLMCHYIAPDLHSQKDYFRGIQPKAWLWPLSWFQKWKCCCGHRGAWRNPRSGLTWFNVIWAGVFQYCVIRVVMTIVAVVTQATGRYCEESMSPAFAHIWIIIIESISVSIAMYCLIQFYYQVNKDIKEHGPFLKILSIKLVIFLSFWQSTFISVLFSLGAVSETKKIAQADLKYGLPELLINIEMFIFSVLHLWAFPWKHYSLKNEGAEVTDFYGNGKASYEGGRWGFQALVDAMNPLDLLKAIGRSFRWLAVGRKTRMQDPSYQPHTETIGLETPESEITTNGTAYGGAGTAVSGGRTARYGADEEGADLLSHAQPNPSTSTVDTSPWEDGNDDYLHGPSGRYYGHQGSSPYDNMEHQNTAYQPHGQAAQSYPVDGPLREQVPIPMPDPYQPPPPYPESHHHP</sequence>
<comment type="subcellular location">
    <subcellularLocation>
        <location evidence="1">Membrane</location>
        <topology evidence="1">Multi-pass membrane protein</topology>
    </subcellularLocation>
</comment>
<evidence type="ECO:0000256" key="4">
    <source>
        <dbReference type="ARBA" id="ARBA00023136"/>
    </source>
</evidence>
<proteinExistence type="predicted"/>
<feature type="transmembrane region" description="Helical" evidence="6">
    <location>
        <begin position="72"/>
        <end position="93"/>
    </location>
</feature>
<reference evidence="7" key="1">
    <citation type="submission" date="2022-11" db="EMBL/GenBank/DDBJ databases">
        <authorList>
            <person name="Petersen C."/>
        </authorList>
    </citation>
    <scope>NUCLEOTIDE SEQUENCE</scope>
    <source>
        <strain evidence="7">IBT 26290</strain>
    </source>
</reference>
<feature type="compositionally biased region" description="Polar residues" evidence="5">
    <location>
        <begin position="463"/>
        <end position="478"/>
    </location>
</feature>
<protein>
    <submittedName>
        <fullName evidence="7">Uncharacterized protein</fullName>
    </submittedName>
</protein>
<keyword evidence="4 6" id="KW-0472">Membrane</keyword>
<feature type="transmembrane region" description="Helical" evidence="6">
    <location>
        <begin position="168"/>
        <end position="193"/>
    </location>
</feature>
<evidence type="ECO:0000256" key="3">
    <source>
        <dbReference type="ARBA" id="ARBA00022989"/>
    </source>
</evidence>
<reference evidence="7" key="2">
    <citation type="journal article" date="2023" name="IMA Fungus">
        <title>Comparative genomic study of the Penicillium genus elucidates a diverse pangenome and 15 lateral gene transfer events.</title>
        <authorList>
            <person name="Petersen C."/>
            <person name="Sorensen T."/>
            <person name="Nielsen M.R."/>
            <person name="Sondergaard T.E."/>
            <person name="Sorensen J.L."/>
            <person name="Fitzpatrick D.A."/>
            <person name="Frisvad J.C."/>
            <person name="Nielsen K.L."/>
        </authorList>
    </citation>
    <scope>NUCLEOTIDE SEQUENCE</scope>
    <source>
        <strain evidence="7">IBT 26290</strain>
    </source>
</reference>
<accession>A0A9W9IIF8</accession>
<evidence type="ECO:0000313" key="8">
    <source>
        <dbReference type="Proteomes" id="UP001149163"/>
    </source>
</evidence>
<feature type="compositionally biased region" description="Polar residues" evidence="5">
    <location>
        <begin position="430"/>
        <end position="441"/>
    </location>
</feature>
<keyword evidence="2 6" id="KW-0812">Transmembrane</keyword>
<evidence type="ECO:0000256" key="2">
    <source>
        <dbReference type="ARBA" id="ARBA00022692"/>
    </source>
</evidence>
<evidence type="ECO:0000256" key="5">
    <source>
        <dbReference type="SAM" id="MobiDB-lite"/>
    </source>
</evidence>
<dbReference type="PANTHER" id="PTHR23423">
    <property type="entry name" value="ORGANIC SOLUTE TRANSPORTER-RELATED"/>
    <property type="match status" value="1"/>
</dbReference>
<feature type="transmembrane region" description="Helical" evidence="6">
    <location>
        <begin position="213"/>
        <end position="235"/>
    </location>
</feature>
<feature type="transmembrane region" description="Helical" evidence="6">
    <location>
        <begin position="255"/>
        <end position="274"/>
    </location>
</feature>
<dbReference type="SMART" id="SM01417">
    <property type="entry name" value="Solute_trans_a"/>
    <property type="match status" value="1"/>
</dbReference>
<dbReference type="Pfam" id="PF03619">
    <property type="entry name" value="Solute_trans_a"/>
    <property type="match status" value="1"/>
</dbReference>
<dbReference type="InterPro" id="IPR005178">
    <property type="entry name" value="Ostalpha/TMEM184C"/>
</dbReference>
<organism evidence="7 8">
    <name type="scientific">Penicillium canariense</name>
    <dbReference type="NCBI Taxonomy" id="189055"/>
    <lineage>
        <taxon>Eukaryota</taxon>
        <taxon>Fungi</taxon>
        <taxon>Dikarya</taxon>
        <taxon>Ascomycota</taxon>
        <taxon>Pezizomycotina</taxon>
        <taxon>Eurotiomycetes</taxon>
        <taxon>Eurotiomycetidae</taxon>
        <taxon>Eurotiales</taxon>
        <taxon>Aspergillaceae</taxon>
        <taxon>Penicillium</taxon>
    </lineage>
</organism>
<feature type="transmembrane region" description="Helical" evidence="6">
    <location>
        <begin position="294"/>
        <end position="311"/>
    </location>
</feature>
<feature type="transmembrane region" description="Helical" evidence="6">
    <location>
        <begin position="105"/>
        <end position="123"/>
    </location>
</feature>
<dbReference type="EMBL" id="JAPQKN010000001">
    <property type="protein sequence ID" value="KAJ5177022.1"/>
    <property type="molecule type" value="Genomic_DNA"/>
</dbReference>
<gene>
    <name evidence="7" type="ORF">N7482_002899</name>
</gene>
<comment type="caution">
    <text evidence="7">The sequence shown here is derived from an EMBL/GenBank/DDBJ whole genome shotgun (WGS) entry which is preliminary data.</text>
</comment>
<feature type="transmembrane region" description="Helical" evidence="6">
    <location>
        <begin position="30"/>
        <end position="51"/>
    </location>
</feature>
<evidence type="ECO:0000313" key="7">
    <source>
        <dbReference type="EMBL" id="KAJ5177022.1"/>
    </source>
</evidence>
<dbReference type="OrthoDB" id="5348404at2759"/>
<name>A0A9W9IIF8_9EURO</name>